<feature type="transmembrane region" description="Helical" evidence="5">
    <location>
        <begin position="46"/>
        <end position="67"/>
    </location>
</feature>
<dbReference type="Proteomes" id="UP000031830">
    <property type="component" value="Chromosome"/>
</dbReference>
<feature type="transmembrane region" description="Helical" evidence="5">
    <location>
        <begin position="6"/>
        <end position="25"/>
    </location>
</feature>
<evidence type="ECO:0000256" key="4">
    <source>
        <dbReference type="ARBA" id="ARBA00023136"/>
    </source>
</evidence>
<dbReference type="STRING" id="28110.KU46_933"/>
<proteinExistence type="predicted"/>
<feature type="transmembrane region" description="Helical" evidence="5">
    <location>
        <begin position="141"/>
        <end position="165"/>
    </location>
</feature>
<dbReference type="Pfam" id="PF04116">
    <property type="entry name" value="FA_hydroxylase"/>
    <property type="match status" value="1"/>
</dbReference>
<evidence type="ECO:0000313" key="8">
    <source>
        <dbReference type="Proteomes" id="UP000031830"/>
    </source>
</evidence>
<dbReference type="GO" id="GO:0016020">
    <property type="term" value="C:membrane"/>
    <property type="evidence" value="ECO:0007669"/>
    <property type="project" value="UniProtKB-SubCell"/>
</dbReference>
<dbReference type="RefSeq" id="WP_044525659.1">
    <property type="nucleotide sequence ID" value="NZ_CP009440.1"/>
</dbReference>
<dbReference type="AlphaFoldDB" id="A0A0B6D7Y6"/>
<dbReference type="OrthoDB" id="9770329at2"/>
<comment type="subcellular location">
    <subcellularLocation>
        <location evidence="1">Membrane</location>
    </subcellularLocation>
</comment>
<evidence type="ECO:0000259" key="6">
    <source>
        <dbReference type="Pfam" id="PF04116"/>
    </source>
</evidence>
<sequence>MSYELIARLGFFLLILFGISIWEIVAPMRKLKLSKVSRWFNNLLLVFLDTLILRILFPAAAVGVAIFSQQYSLGLLNLFDIPAWIKVIVAFLALDFTIYLQHVLFHYLPLLWRFHKVHHIDLDYDVTTGLRFHPVEIVLSMLIKFMAIFLIGAPVLAVIIFEIVLNGTSLFNHGNICLPKSFDKFLRLFMVTPDTHRVHHSTIPAETNSNFGFNLIWWDKIMGTYIAQPKKGHIQMDIGLSNYRDSKITQPFLSMLKIPFSKK</sequence>
<name>A0A0B6D7Y6_9GAMM</name>
<dbReference type="GO" id="GO:0016491">
    <property type="term" value="F:oxidoreductase activity"/>
    <property type="evidence" value="ECO:0007669"/>
    <property type="project" value="InterPro"/>
</dbReference>
<feature type="transmembrane region" description="Helical" evidence="5">
    <location>
        <begin position="87"/>
        <end position="108"/>
    </location>
</feature>
<keyword evidence="3 5" id="KW-1133">Transmembrane helix</keyword>
<evidence type="ECO:0000313" key="7">
    <source>
        <dbReference type="EMBL" id="AJI53768.1"/>
    </source>
</evidence>
<dbReference type="InterPro" id="IPR006694">
    <property type="entry name" value="Fatty_acid_hydroxylase"/>
</dbReference>
<accession>A0A0B6D7Y6</accession>
<dbReference type="EMBL" id="CP009440">
    <property type="protein sequence ID" value="AJI53768.1"/>
    <property type="molecule type" value="Genomic_DNA"/>
</dbReference>
<evidence type="ECO:0000256" key="3">
    <source>
        <dbReference type="ARBA" id="ARBA00022989"/>
    </source>
</evidence>
<dbReference type="KEGG" id="fpz:LA55_403"/>
<dbReference type="InterPro" id="IPR050307">
    <property type="entry name" value="Sterol_Desaturase_Related"/>
</dbReference>
<keyword evidence="4 5" id="KW-0472">Membrane</keyword>
<dbReference type="GO" id="GO:0008610">
    <property type="term" value="P:lipid biosynthetic process"/>
    <property type="evidence" value="ECO:0007669"/>
    <property type="project" value="InterPro"/>
</dbReference>
<organism evidence="7 8">
    <name type="scientific">Francisella philomiragia</name>
    <dbReference type="NCBI Taxonomy" id="28110"/>
    <lineage>
        <taxon>Bacteria</taxon>
        <taxon>Pseudomonadati</taxon>
        <taxon>Pseudomonadota</taxon>
        <taxon>Gammaproteobacteria</taxon>
        <taxon>Thiotrichales</taxon>
        <taxon>Francisellaceae</taxon>
        <taxon>Francisella</taxon>
    </lineage>
</organism>
<evidence type="ECO:0000256" key="1">
    <source>
        <dbReference type="ARBA" id="ARBA00004370"/>
    </source>
</evidence>
<dbReference type="GO" id="GO:0005506">
    <property type="term" value="F:iron ion binding"/>
    <property type="evidence" value="ECO:0007669"/>
    <property type="project" value="InterPro"/>
</dbReference>
<evidence type="ECO:0000256" key="5">
    <source>
        <dbReference type="SAM" id="Phobius"/>
    </source>
</evidence>
<protein>
    <submittedName>
        <fullName evidence="7">Fatty acid hydroxylase superfamily protein</fullName>
    </submittedName>
</protein>
<keyword evidence="2 5" id="KW-0812">Transmembrane</keyword>
<dbReference type="PANTHER" id="PTHR11863">
    <property type="entry name" value="STEROL DESATURASE"/>
    <property type="match status" value="1"/>
</dbReference>
<gene>
    <name evidence="7" type="ORF">LA55_403</name>
</gene>
<feature type="domain" description="Fatty acid hydroxylase" evidence="6">
    <location>
        <begin position="87"/>
        <end position="224"/>
    </location>
</feature>
<reference evidence="7 8" key="1">
    <citation type="journal article" date="2015" name="Genome Announc.">
        <title>Genome sequencing of 18 francisella strains to aid in assay development and testing.</title>
        <authorList>
            <person name="Johnson S.L."/>
            <person name="Daligault H.E."/>
            <person name="Davenport K.W."/>
            <person name="Coyne S.R."/>
            <person name="Frey K.G."/>
            <person name="Koroleva G.I."/>
            <person name="Broomall S.M."/>
            <person name="Bishop-Lilly K.A."/>
            <person name="Bruce D.C."/>
            <person name="Chertkov O."/>
            <person name="Freitas T."/>
            <person name="Jaissle J."/>
            <person name="Ladner J.T."/>
            <person name="Rosenzweig C.N."/>
            <person name="Gibbons H.S."/>
            <person name="Palacios G.F."/>
            <person name="Redden C.L."/>
            <person name="Xu Y."/>
            <person name="Minogue T.D."/>
            <person name="Chain P.S."/>
        </authorList>
    </citation>
    <scope>NUCLEOTIDE SEQUENCE [LARGE SCALE GENOMIC DNA]</scope>
    <source>
        <strain evidence="7 8">GA01-2794</strain>
    </source>
</reference>
<evidence type="ECO:0000256" key="2">
    <source>
        <dbReference type="ARBA" id="ARBA00022692"/>
    </source>
</evidence>